<dbReference type="Gene3D" id="3.90.740.10">
    <property type="entry name" value="Valyl/Leucyl/Isoleucyl-tRNA synthetase, editing domain"/>
    <property type="match status" value="1"/>
</dbReference>
<dbReference type="InterPro" id="IPR001412">
    <property type="entry name" value="aa-tRNA-synth_I_CS"/>
</dbReference>
<feature type="domain" description="Methionyl/Valyl/Leucyl/Isoleucyl-tRNA synthetase anticodon-binding" evidence="13">
    <location>
        <begin position="806"/>
        <end position="954"/>
    </location>
</feature>
<dbReference type="InterPro" id="IPR050081">
    <property type="entry name" value="Ile-tRNA_ligase"/>
</dbReference>
<evidence type="ECO:0000256" key="3">
    <source>
        <dbReference type="ARBA" id="ARBA00022598"/>
    </source>
</evidence>
<comment type="subcellular location">
    <subcellularLocation>
        <location evidence="10">Cytoplasm</location>
    </subcellularLocation>
</comment>
<evidence type="ECO:0000313" key="14">
    <source>
        <dbReference type="EMBL" id="MCE7029570.1"/>
    </source>
</evidence>
<dbReference type="SUPFAM" id="SSF52374">
    <property type="entry name" value="Nucleotidylyl transferase"/>
    <property type="match status" value="1"/>
</dbReference>
<feature type="short sequence motif" description="'HIGH' region" evidence="10">
    <location>
        <begin position="69"/>
        <end position="79"/>
    </location>
</feature>
<dbReference type="InterPro" id="IPR033708">
    <property type="entry name" value="Anticodon_Ile_BEm"/>
</dbReference>
<dbReference type="SUPFAM" id="SSF47323">
    <property type="entry name" value="Anticodon-binding domain of a subclass of class I aminoacyl-tRNA synthetases"/>
    <property type="match status" value="1"/>
</dbReference>
<feature type="short sequence motif" description="'KMSKS' region" evidence="10">
    <location>
        <begin position="724"/>
        <end position="728"/>
    </location>
</feature>
<feature type="domain" description="Aminoacyl-tRNA synthetase class Ia" evidence="12">
    <location>
        <begin position="39"/>
        <end position="762"/>
    </location>
</feature>
<accession>A0A9X1P3D3</accession>
<keyword evidence="5 10" id="KW-0067">ATP-binding</keyword>
<feature type="region of interest" description="Disordered" evidence="11">
    <location>
        <begin position="335"/>
        <end position="381"/>
    </location>
</feature>
<dbReference type="PROSITE" id="PS00178">
    <property type="entry name" value="AA_TRNA_LIGASE_I"/>
    <property type="match status" value="1"/>
</dbReference>
<evidence type="ECO:0000256" key="9">
    <source>
        <dbReference type="ARBA" id="ARBA00048359"/>
    </source>
</evidence>
<evidence type="ECO:0000256" key="10">
    <source>
        <dbReference type="HAMAP-Rule" id="MF_02002"/>
    </source>
</evidence>
<dbReference type="Proteomes" id="UP001139035">
    <property type="component" value="Unassembled WGS sequence"/>
</dbReference>
<evidence type="ECO:0000313" key="15">
    <source>
        <dbReference type="Proteomes" id="UP001139035"/>
    </source>
</evidence>
<dbReference type="InterPro" id="IPR002300">
    <property type="entry name" value="aa-tRNA-synth_Ia"/>
</dbReference>
<comment type="catalytic activity">
    <reaction evidence="9 10">
        <text>tRNA(Ile) + L-isoleucine + ATP = L-isoleucyl-tRNA(Ile) + AMP + diphosphate</text>
        <dbReference type="Rhea" id="RHEA:11060"/>
        <dbReference type="Rhea" id="RHEA-COMP:9666"/>
        <dbReference type="Rhea" id="RHEA-COMP:9695"/>
        <dbReference type="ChEBI" id="CHEBI:30616"/>
        <dbReference type="ChEBI" id="CHEBI:33019"/>
        <dbReference type="ChEBI" id="CHEBI:58045"/>
        <dbReference type="ChEBI" id="CHEBI:78442"/>
        <dbReference type="ChEBI" id="CHEBI:78528"/>
        <dbReference type="ChEBI" id="CHEBI:456215"/>
        <dbReference type="EC" id="6.1.1.5"/>
    </reaction>
</comment>
<dbReference type="GO" id="GO:0002161">
    <property type="term" value="F:aminoacyl-tRNA deacylase activity"/>
    <property type="evidence" value="ECO:0007669"/>
    <property type="project" value="InterPro"/>
</dbReference>
<evidence type="ECO:0000256" key="1">
    <source>
        <dbReference type="ARBA" id="ARBA00006887"/>
    </source>
</evidence>
<dbReference type="InterPro" id="IPR002301">
    <property type="entry name" value="Ile-tRNA-ligase"/>
</dbReference>
<evidence type="ECO:0000259" key="12">
    <source>
        <dbReference type="Pfam" id="PF00133"/>
    </source>
</evidence>
<dbReference type="GO" id="GO:0005524">
    <property type="term" value="F:ATP binding"/>
    <property type="evidence" value="ECO:0007669"/>
    <property type="project" value="UniProtKB-UniRule"/>
</dbReference>
<comment type="similarity">
    <text evidence="1 10">Belongs to the class-I aminoacyl-tRNA synthetase family. IleS type 1 subfamily.</text>
</comment>
<dbReference type="PANTHER" id="PTHR42765:SF1">
    <property type="entry name" value="ISOLEUCINE--TRNA LIGASE, MITOCHONDRIAL"/>
    <property type="match status" value="1"/>
</dbReference>
<keyword evidence="15" id="KW-1185">Reference proteome</keyword>
<dbReference type="CDD" id="cd07960">
    <property type="entry name" value="Anticodon_Ia_Ile_BEm"/>
    <property type="match status" value="1"/>
</dbReference>
<dbReference type="InterPro" id="IPR009080">
    <property type="entry name" value="tRNAsynth_Ia_anticodon-bd"/>
</dbReference>
<dbReference type="GO" id="GO:0006428">
    <property type="term" value="P:isoleucyl-tRNA aminoacylation"/>
    <property type="evidence" value="ECO:0007669"/>
    <property type="project" value="UniProtKB-UniRule"/>
</dbReference>
<evidence type="ECO:0000256" key="2">
    <source>
        <dbReference type="ARBA" id="ARBA00022490"/>
    </source>
</evidence>
<keyword evidence="4 10" id="KW-0547">Nucleotide-binding</keyword>
<comment type="subunit">
    <text evidence="10">Monomer.</text>
</comment>
<dbReference type="NCBIfam" id="TIGR00392">
    <property type="entry name" value="ileS"/>
    <property type="match status" value="1"/>
</dbReference>
<dbReference type="HAMAP" id="MF_02002">
    <property type="entry name" value="Ile_tRNA_synth_type1"/>
    <property type="match status" value="1"/>
</dbReference>
<protein>
    <recommendedName>
        <fullName evidence="10">Isoleucine--tRNA ligase</fullName>
        <ecNumber evidence="10">6.1.1.5</ecNumber>
    </recommendedName>
    <alternativeName>
        <fullName evidence="10">Isoleucyl-tRNA synthetase</fullName>
        <shortName evidence="10">IleRS</shortName>
    </alternativeName>
</protein>
<feature type="binding site" evidence="10">
    <location>
        <position position="683"/>
    </location>
    <ligand>
        <name>L-isoleucyl-5'-AMP</name>
        <dbReference type="ChEBI" id="CHEBI:178002"/>
    </ligand>
</feature>
<proteinExistence type="inferred from homology"/>
<dbReference type="Gene3D" id="3.40.50.620">
    <property type="entry name" value="HUPs"/>
    <property type="match status" value="2"/>
</dbReference>
<keyword evidence="7 10" id="KW-0030">Aminoacyl-tRNA synthetase</keyword>
<dbReference type="GO" id="GO:0004822">
    <property type="term" value="F:isoleucine-tRNA ligase activity"/>
    <property type="evidence" value="ECO:0007669"/>
    <property type="project" value="UniProtKB-UniRule"/>
</dbReference>
<dbReference type="Pfam" id="PF08264">
    <property type="entry name" value="Anticodon_1"/>
    <property type="match status" value="1"/>
</dbReference>
<evidence type="ECO:0000256" key="6">
    <source>
        <dbReference type="ARBA" id="ARBA00022917"/>
    </source>
</evidence>
<organism evidence="14 15">
    <name type="scientific">Jiella avicenniae</name>
    <dbReference type="NCBI Taxonomy" id="2907202"/>
    <lineage>
        <taxon>Bacteria</taxon>
        <taxon>Pseudomonadati</taxon>
        <taxon>Pseudomonadota</taxon>
        <taxon>Alphaproteobacteria</taxon>
        <taxon>Hyphomicrobiales</taxon>
        <taxon>Aurantimonadaceae</taxon>
        <taxon>Jiella</taxon>
    </lineage>
</organism>
<dbReference type="SUPFAM" id="SSF50677">
    <property type="entry name" value="ValRS/IleRS/LeuRS editing domain"/>
    <property type="match status" value="1"/>
</dbReference>
<dbReference type="InterPro" id="IPR023585">
    <property type="entry name" value="Ile-tRNA-ligase_type1"/>
</dbReference>
<dbReference type="PRINTS" id="PR00984">
    <property type="entry name" value="TRNASYNTHILE"/>
</dbReference>
<feature type="binding site" evidence="10">
    <location>
        <position position="727"/>
    </location>
    <ligand>
        <name>ATP</name>
        <dbReference type="ChEBI" id="CHEBI:30616"/>
    </ligand>
</feature>
<dbReference type="InterPro" id="IPR009008">
    <property type="entry name" value="Val/Leu/Ile-tRNA-synth_edit"/>
</dbReference>
<dbReference type="PANTHER" id="PTHR42765">
    <property type="entry name" value="SOLEUCYL-TRNA SYNTHETASE"/>
    <property type="match status" value="1"/>
</dbReference>
<evidence type="ECO:0000259" key="13">
    <source>
        <dbReference type="Pfam" id="PF08264"/>
    </source>
</evidence>
<dbReference type="GO" id="GO:0005829">
    <property type="term" value="C:cytosol"/>
    <property type="evidence" value="ECO:0007669"/>
    <property type="project" value="TreeGrafter"/>
</dbReference>
<dbReference type="AlphaFoldDB" id="A0A9X1P3D3"/>
<keyword evidence="3 10" id="KW-0436">Ligase</keyword>
<dbReference type="Gene3D" id="1.10.730.20">
    <property type="match status" value="1"/>
</dbReference>
<dbReference type="RefSeq" id="WP_233720563.1">
    <property type="nucleotide sequence ID" value="NZ_JAJUWU010000017.1"/>
</dbReference>
<gene>
    <name evidence="10 14" type="primary">ileS</name>
    <name evidence="14" type="ORF">LZD57_16390</name>
</gene>
<name>A0A9X1P3D3_9HYPH</name>
<dbReference type="GO" id="GO:0000049">
    <property type="term" value="F:tRNA binding"/>
    <property type="evidence" value="ECO:0007669"/>
    <property type="project" value="InterPro"/>
</dbReference>
<dbReference type="Pfam" id="PF00133">
    <property type="entry name" value="tRNA-synt_1"/>
    <property type="match status" value="1"/>
</dbReference>
<comment type="caution">
    <text evidence="14">The sequence shown here is derived from an EMBL/GenBank/DDBJ whole genome shotgun (WGS) entry which is preliminary data.</text>
</comment>
<sequence>MTDETKTAAADAIDYAKTLFLPETQFPMRAGLPKAEPEWLAKWDGMDLYGKLRQASEGRPKYVLHDGPPYANGNLHIGHALNKILKDVINRSFQMRGYDANYVPGWDCHGLPIEWKIEEQYRAKGKNKDEIEVNEFRRECRDFATHWVGVQTEEFRRLGVEGDFKNPYLTMNFQAESVIAGELLKFAMSGQLYRGSKPVMWSVVERTALAEAEVEYHDHESDTIWAAFPVRGDGALAGASVVIWTTTPWTIPGNRAIAFSPRIAYGVYEVTAPEDVDNPRWAKEGERYVLAEALAADVFAKARVPEGGWRKLAEVSAADLRGLVADHPLKGWAATSPLWGGPRAEGDRGGGDAAAPVSGDPTRLSVQDPHPQSLPTRGREVSAPYSFPVPLIAGDHVTDEAGTGFVHTAPGHGREDFDAWMDMRRDLEARGIDTQIPFTVDDDGFYTNDAPGFGPDAPEGPARVIDDKGKKGDANKRVIDALIAAGNLLARGRLKHSYPHSWRSKKPVIFRNTPQWFVHMDKNLGGYGLEGAALISPSRGEIGTSANAEDTLRSRALRAIDDTRFVPASGQNRLRGMIADRPDWVLSRQRAWGVPICVFVDEAGNLLNDEAVNERILRAFAEEGADAWFADGAKERFLGNEHDGAKWTMVRDILDVWFDSGSTHAFCLEKRPDLKWPADLYLEGSDQHRGWFHSSLLESCGTRGRAPYDAVLTHGFVMDEEGRKMSKSLGNVVTPQEVIKQSGADILRLWVVSSDYSEDLRLGKTILQTNVDSYRKLRNTIRWMLGTLAHDEGETVPLAEMPELERLMLHRIAELDEVVAKGYDAFDFKRIARALTDFVVVELSAFYFDVRKDALYCDPLSSAKRKAALQVVRTLFDHLVTWLAPMLPFTMEEAWLQRYPNAESVHLEQFRTVDPAWKDEALAARWQAIRRVRRVVMGALEEKRRDKVIGSSLEAWPTVHVADADTRALVAASDFAEICITSGIEISGEPAPADAFTLADTPGVAVAFAKAEGTKCARSWKITGDVGSDPDYPDVSARDAEALRELEAAGRLAA</sequence>
<dbReference type="InterPro" id="IPR014729">
    <property type="entry name" value="Rossmann-like_a/b/a_fold"/>
</dbReference>
<evidence type="ECO:0000256" key="8">
    <source>
        <dbReference type="ARBA" id="ARBA00025217"/>
    </source>
</evidence>
<comment type="function">
    <text evidence="8 10">Catalyzes the attachment of isoleucine to tRNA(Ile). As IleRS can inadvertently accommodate and process structurally similar amino acids such as valine, to avoid such errors it has two additional distinct tRNA(Ile)-dependent editing activities. One activity is designated as 'pretransfer' editing and involves the hydrolysis of activated Val-AMP. The other activity is designated 'posttransfer' editing and involves deacylation of mischarged Val-tRNA(Ile).</text>
</comment>
<dbReference type="EC" id="6.1.1.5" evidence="10"/>
<evidence type="ECO:0000256" key="4">
    <source>
        <dbReference type="ARBA" id="ARBA00022741"/>
    </source>
</evidence>
<evidence type="ECO:0000256" key="5">
    <source>
        <dbReference type="ARBA" id="ARBA00022840"/>
    </source>
</evidence>
<dbReference type="InterPro" id="IPR013155">
    <property type="entry name" value="M/V/L/I-tRNA-synth_anticd-bd"/>
</dbReference>
<keyword evidence="6 10" id="KW-0648">Protein biosynthesis</keyword>
<evidence type="ECO:0000256" key="7">
    <source>
        <dbReference type="ARBA" id="ARBA00023146"/>
    </source>
</evidence>
<dbReference type="EMBL" id="JAJUWU010000017">
    <property type="protein sequence ID" value="MCE7029570.1"/>
    <property type="molecule type" value="Genomic_DNA"/>
</dbReference>
<evidence type="ECO:0000256" key="11">
    <source>
        <dbReference type="SAM" id="MobiDB-lite"/>
    </source>
</evidence>
<comment type="domain">
    <text evidence="10">IleRS has two distinct active sites: one for aminoacylation and one for editing. The misactivated valine is translocated from the active site to the editing site, which sterically excludes the correctly activated isoleucine. The single editing site contains two valyl binding pockets, one specific for each substrate (Val-AMP or Val-tRNA(Ile)).</text>
</comment>
<comment type="caution">
    <text evidence="10">Lacks conserved residue(s) required for the propagation of feature annotation.</text>
</comment>
<keyword evidence="2 10" id="KW-0963">Cytoplasm</keyword>
<reference evidence="14" key="1">
    <citation type="submission" date="2022-01" db="EMBL/GenBank/DDBJ databases">
        <title>Jiella avicenniae sp. nov., a novel endophytic bacterium isolated from bark of Avicennia marina.</title>
        <authorList>
            <person name="Tuo L."/>
        </authorList>
    </citation>
    <scope>NUCLEOTIDE SEQUENCE</scope>
    <source>
        <strain evidence="14">CBK1P-4</strain>
    </source>
</reference>